<name>A0A0B7AZP4_9EUPU</name>
<sequence length="50" mass="5704">RSTCTEQRFSILLSWKPSSGKDKLLDDDARFTNGQNYLISSYNAVSFNTQ</sequence>
<dbReference type="AlphaFoldDB" id="A0A0B7AZP4"/>
<dbReference type="EMBL" id="HACG01039694">
    <property type="protein sequence ID" value="CEK86559.1"/>
    <property type="molecule type" value="Transcribed_RNA"/>
</dbReference>
<accession>A0A0B7AZP4</accession>
<gene>
    <name evidence="1" type="primary">ORF154438</name>
</gene>
<evidence type="ECO:0000313" key="1">
    <source>
        <dbReference type="EMBL" id="CEK86559.1"/>
    </source>
</evidence>
<organism evidence="1">
    <name type="scientific">Arion vulgaris</name>
    <dbReference type="NCBI Taxonomy" id="1028688"/>
    <lineage>
        <taxon>Eukaryota</taxon>
        <taxon>Metazoa</taxon>
        <taxon>Spiralia</taxon>
        <taxon>Lophotrochozoa</taxon>
        <taxon>Mollusca</taxon>
        <taxon>Gastropoda</taxon>
        <taxon>Heterobranchia</taxon>
        <taxon>Euthyneura</taxon>
        <taxon>Panpulmonata</taxon>
        <taxon>Eupulmonata</taxon>
        <taxon>Stylommatophora</taxon>
        <taxon>Helicina</taxon>
        <taxon>Arionoidea</taxon>
        <taxon>Arionidae</taxon>
        <taxon>Arion</taxon>
    </lineage>
</organism>
<proteinExistence type="predicted"/>
<protein>
    <submittedName>
        <fullName evidence="1">Uncharacterized protein</fullName>
    </submittedName>
</protein>
<reference evidence="1" key="1">
    <citation type="submission" date="2014-12" db="EMBL/GenBank/DDBJ databases">
        <title>Insight into the proteome of Arion vulgaris.</title>
        <authorList>
            <person name="Aradska J."/>
            <person name="Bulat T."/>
            <person name="Smidak R."/>
            <person name="Sarate P."/>
            <person name="Gangsoo J."/>
            <person name="Sialana F."/>
            <person name="Bilban M."/>
            <person name="Lubec G."/>
        </authorList>
    </citation>
    <scope>NUCLEOTIDE SEQUENCE</scope>
    <source>
        <tissue evidence="1">Skin</tissue>
    </source>
</reference>
<feature type="non-terminal residue" evidence="1">
    <location>
        <position position="1"/>
    </location>
</feature>